<feature type="transmembrane region" description="Helical" evidence="4">
    <location>
        <begin position="445"/>
        <end position="469"/>
    </location>
</feature>
<proteinExistence type="inferred from homology"/>
<feature type="transmembrane region" description="Helical" evidence="4">
    <location>
        <begin position="31"/>
        <end position="53"/>
    </location>
</feature>
<dbReference type="PANTHER" id="PTHR43630:SF1">
    <property type="entry name" value="POLY-BETA-1,6-N-ACETYL-D-GLUCOSAMINE SYNTHASE"/>
    <property type="match status" value="1"/>
</dbReference>
<name>F0SIW8_RUBBR</name>
<keyword evidence="2" id="KW-0328">Glycosyltransferase</keyword>
<evidence type="ECO:0000259" key="5">
    <source>
        <dbReference type="Pfam" id="PF00535"/>
    </source>
</evidence>
<dbReference type="eggNOG" id="COG1215">
    <property type="taxonomic scope" value="Bacteria"/>
</dbReference>
<accession>F0SIW8</accession>
<keyword evidence="3 6" id="KW-0808">Transferase</keyword>
<dbReference type="SUPFAM" id="SSF53448">
    <property type="entry name" value="Nucleotide-diphospho-sugar transferases"/>
    <property type="match status" value="1"/>
</dbReference>
<dbReference type="OrthoDB" id="9806525at2"/>
<dbReference type="KEGG" id="pbs:Plabr_4244"/>
<dbReference type="InterPro" id="IPR001173">
    <property type="entry name" value="Glyco_trans_2-like"/>
</dbReference>
<gene>
    <name evidence="6" type="ordered locus">Plabr_4244</name>
</gene>
<feature type="domain" description="Glycosyltransferase 2-like" evidence="5">
    <location>
        <begin position="117"/>
        <end position="284"/>
    </location>
</feature>
<dbReference type="Pfam" id="PF00535">
    <property type="entry name" value="Glycos_transf_2"/>
    <property type="match status" value="1"/>
</dbReference>
<evidence type="ECO:0000313" key="6">
    <source>
        <dbReference type="EMBL" id="ADY61817.1"/>
    </source>
</evidence>
<dbReference type="CDD" id="cd06423">
    <property type="entry name" value="CESA_like"/>
    <property type="match status" value="1"/>
</dbReference>
<dbReference type="Gene3D" id="3.90.550.10">
    <property type="entry name" value="Spore Coat Polysaccharide Biosynthesis Protein SpsA, Chain A"/>
    <property type="match status" value="1"/>
</dbReference>
<dbReference type="InterPro" id="IPR029044">
    <property type="entry name" value="Nucleotide-diphossugar_trans"/>
</dbReference>
<dbReference type="Proteomes" id="UP000006860">
    <property type="component" value="Chromosome"/>
</dbReference>
<dbReference type="EMBL" id="CP002546">
    <property type="protein sequence ID" value="ADY61817.1"/>
    <property type="molecule type" value="Genomic_DNA"/>
</dbReference>
<dbReference type="PANTHER" id="PTHR43630">
    <property type="entry name" value="POLY-BETA-1,6-N-ACETYL-D-GLUCOSAMINE SYNTHASE"/>
    <property type="match status" value="1"/>
</dbReference>
<dbReference type="GO" id="GO:0016757">
    <property type="term" value="F:glycosyltransferase activity"/>
    <property type="evidence" value="ECO:0007669"/>
    <property type="project" value="UniProtKB-KW"/>
</dbReference>
<dbReference type="HOGENOM" id="CLU_023978_4_0_0"/>
<sequence>MELTGTPAAITLQETSRAAEPAVDRQQPPMILSTIIFVSTILFGGIALCLWYVRFAEWLGEHAQNFSTFYRFMIITVSICWALMLARWAFLISVSYLQLFRDSRTPTPNIAEWPHVSVLIPAYNEEETITPALASLKKLDYPHFDVAVIDDGSKDKTYELASQFAAAHPELNISVYRKPNGGKWSAHNFGFQRTRGELLLCLDADSRLRPQSLKLLVARLVDGNVAGVSGQVSVRNRNNLLTYLQSLEYLMANGALRLAQSFFGQVLVVPGPIGLFRRSVLEDVYFRFTSSDKQLGPGEYAGPFEGDTFAEDFDLSVAILSLGHAIVYEPAAVSDTKAPDSLLVLLNQRYRWSRGSLQVIRKYVSRLRRGEMKFQPGLFSWLCFCYLLEIAMFPFVYGMGIISLTPFLMYPATFNLMMTGTLLIWGLNASIAGLYVAVHRDRWRLISAVPFLDLYFGLCLSAGLVYSLVDECRNTRMKW</sequence>
<protein>
    <submittedName>
        <fullName evidence="6">Glycosyl transferase family 2</fullName>
    </submittedName>
</protein>
<keyword evidence="7" id="KW-1185">Reference proteome</keyword>
<evidence type="ECO:0000256" key="2">
    <source>
        <dbReference type="ARBA" id="ARBA00022676"/>
    </source>
</evidence>
<organism evidence="6 7">
    <name type="scientific">Rubinisphaera brasiliensis (strain ATCC 49424 / DSM 5305 / JCM 21570 / IAM 15109 / NBRC 103401 / IFAM 1448)</name>
    <name type="common">Planctomyces brasiliensis</name>
    <dbReference type="NCBI Taxonomy" id="756272"/>
    <lineage>
        <taxon>Bacteria</taxon>
        <taxon>Pseudomonadati</taxon>
        <taxon>Planctomycetota</taxon>
        <taxon>Planctomycetia</taxon>
        <taxon>Planctomycetales</taxon>
        <taxon>Planctomycetaceae</taxon>
        <taxon>Rubinisphaera</taxon>
    </lineage>
</organism>
<feature type="transmembrane region" description="Helical" evidence="4">
    <location>
        <begin position="73"/>
        <end position="97"/>
    </location>
</feature>
<evidence type="ECO:0000313" key="7">
    <source>
        <dbReference type="Proteomes" id="UP000006860"/>
    </source>
</evidence>
<comment type="similarity">
    <text evidence="1">Belongs to the glycosyltransferase 2 family.</text>
</comment>
<dbReference type="AlphaFoldDB" id="F0SIW8"/>
<evidence type="ECO:0000256" key="4">
    <source>
        <dbReference type="SAM" id="Phobius"/>
    </source>
</evidence>
<evidence type="ECO:0000256" key="1">
    <source>
        <dbReference type="ARBA" id="ARBA00006739"/>
    </source>
</evidence>
<evidence type="ECO:0000256" key="3">
    <source>
        <dbReference type="ARBA" id="ARBA00022679"/>
    </source>
</evidence>
<dbReference type="RefSeq" id="WP_013630522.1">
    <property type="nucleotide sequence ID" value="NC_015174.1"/>
</dbReference>
<reference evidence="7" key="1">
    <citation type="submission" date="2011-02" db="EMBL/GenBank/DDBJ databases">
        <title>The complete genome of Planctomyces brasiliensis DSM 5305.</title>
        <authorList>
            <person name="Lucas S."/>
            <person name="Copeland A."/>
            <person name="Lapidus A."/>
            <person name="Bruce D."/>
            <person name="Goodwin L."/>
            <person name="Pitluck S."/>
            <person name="Kyrpides N."/>
            <person name="Mavromatis K."/>
            <person name="Pagani I."/>
            <person name="Ivanova N."/>
            <person name="Ovchinnikova G."/>
            <person name="Lu M."/>
            <person name="Detter J.C."/>
            <person name="Han C."/>
            <person name="Land M."/>
            <person name="Hauser L."/>
            <person name="Markowitz V."/>
            <person name="Cheng J.-F."/>
            <person name="Hugenholtz P."/>
            <person name="Woyke T."/>
            <person name="Wu D."/>
            <person name="Tindall B."/>
            <person name="Pomrenke H.G."/>
            <person name="Brambilla E."/>
            <person name="Klenk H.-P."/>
            <person name="Eisen J.A."/>
        </authorList>
    </citation>
    <scope>NUCLEOTIDE SEQUENCE [LARGE SCALE GENOMIC DNA]</scope>
    <source>
        <strain evidence="7">ATCC 49424 / DSM 5305 / JCM 21570 / NBRC 103401 / IFAM 1448</strain>
    </source>
</reference>
<keyword evidence="4" id="KW-0812">Transmembrane</keyword>
<keyword evidence="4" id="KW-1133">Transmembrane helix</keyword>
<feature type="transmembrane region" description="Helical" evidence="4">
    <location>
        <begin position="416"/>
        <end position="438"/>
    </location>
</feature>
<keyword evidence="4" id="KW-0472">Membrane</keyword>
<feature type="transmembrane region" description="Helical" evidence="4">
    <location>
        <begin position="378"/>
        <end position="404"/>
    </location>
</feature>
<dbReference type="STRING" id="756272.Plabr_4244"/>